<feature type="chain" id="PRO_5047329592" evidence="5">
    <location>
        <begin position="28"/>
        <end position="1269"/>
    </location>
</feature>
<dbReference type="Gene3D" id="2.60.120.200">
    <property type="match status" value="1"/>
</dbReference>
<feature type="domain" description="Atrophied bacterial Ig" evidence="7">
    <location>
        <begin position="362"/>
        <end position="420"/>
    </location>
</feature>
<dbReference type="Pfam" id="PF20578">
    <property type="entry name" value="aBig_2"/>
    <property type="match status" value="2"/>
</dbReference>
<feature type="domain" description="Bacterial Ig-like" evidence="6">
    <location>
        <begin position="647"/>
        <end position="688"/>
    </location>
</feature>
<dbReference type="SUPFAM" id="SSF49899">
    <property type="entry name" value="Concanavalin A-like lectins/glucanases"/>
    <property type="match status" value="1"/>
</dbReference>
<evidence type="ECO:0000259" key="6">
    <source>
        <dbReference type="Pfam" id="PF07532"/>
    </source>
</evidence>
<evidence type="ECO:0000259" key="7">
    <source>
        <dbReference type="Pfam" id="PF20578"/>
    </source>
</evidence>
<keyword evidence="3" id="KW-0378">Hydrolase</keyword>
<comment type="caution">
    <text evidence="8">The sequence shown here is derived from an EMBL/GenBank/DDBJ whole genome shotgun (WGS) entry which is preliminary data.</text>
</comment>
<dbReference type="Gene3D" id="2.115.10.20">
    <property type="entry name" value="Glycosyl hydrolase domain, family 43"/>
    <property type="match status" value="1"/>
</dbReference>
<dbReference type="Pfam" id="PF13385">
    <property type="entry name" value="Laminin_G_3"/>
    <property type="match status" value="1"/>
</dbReference>
<name>A0ABS3N7L1_9BACI</name>
<proteinExistence type="inferred from homology"/>
<reference evidence="8 9" key="1">
    <citation type="submission" date="2021-03" db="EMBL/GenBank/DDBJ databases">
        <title>Whole genome sequence of Metabacillus bambusae BG109.</title>
        <authorList>
            <person name="Jeong J.W."/>
        </authorList>
    </citation>
    <scope>NUCLEOTIDE SEQUENCE [LARGE SCALE GENOMIC DNA]</scope>
    <source>
        <strain evidence="8 9">BG109</strain>
    </source>
</reference>
<dbReference type="InterPro" id="IPR013320">
    <property type="entry name" value="ConA-like_dom_sf"/>
</dbReference>
<keyword evidence="4" id="KW-0326">Glycosidase</keyword>
<feature type="signal peptide" evidence="5">
    <location>
        <begin position="1"/>
        <end position="27"/>
    </location>
</feature>
<dbReference type="InterPro" id="IPR011081">
    <property type="entry name" value="Big_4"/>
</dbReference>
<dbReference type="Proteomes" id="UP000663981">
    <property type="component" value="Unassembled WGS sequence"/>
</dbReference>
<evidence type="ECO:0000256" key="4">
    <source>
        <dbReference type="ARBA" id="ARBA00023295"/>
    </source>
</evidence>
<dbReference type="InterPro" id="IPR013783">
    <property type="entry name" value="Ig-like_fold"/>
</dbReference>
<evidence type="ECO:0000313" key="8">
    <source>
        <dbReference type="EMBL" id="MBO1514030.1"/>
    </source>
</evidence>
<dbReference type="InterPro" id="IPR006710">
    <property type="entry name" value="Glyco_hydro_43"/>
</dbReference>
<dbReference type="EMBL" id="JAGDEL010000019">
    <property type="protein sequence ID" value="MBO1514030.1"/>
    <property type="molecule type" value="Genomic_DNA"/>
</dbReference>
<protein>
    <submittedName>
        <fullName evidence="8">Family 43 glycosylhydrolase</fullName>
    </submittedName>
</protein>
<evidence type="ECO:0000256" key="2">
    <source>
        <dbReference type="ARBA" id="ARBA00022729"/>
    </source>
</evidence>
<dbReference type="Pfam" id="PF07532">
    <property type="entry name" value="Big_4"/>
    <property type="match status" value="1"/>
</dbReference>
<evidence type="ECO:0000256" key="5">
    <source>
        <dbReference type="SAM" id="SignalP"/>
    </source>
</evidence>
<dbReference type="PANTHER" id="PTHR43817">
    <property type="entry name" value="GLYCOSYL HYDROLASE"/>
    <property type="match status" value="1"/>
</dbReference>
<feature type="domain" description="Atrophied bacterial Ig" evidence="7">
    <location>
        <begin position="260"/>
        <end position="337"/>
    </location>
</feature>
<sequence length="1269" mass="138906">MIFKNIKLLVLASILLLSSLFSHQVILAVEESTIGNDEHLLAHYPLIEDIKDVSGNEKHGEAVGNITFTDGLTLPGGTNSNTNYVKLPDGLFDNQDSLTISTWLKSNTGSGNYSALFFGTPANASGVPGNYWLFNPTNPSGNFKSVFTNSLNSSAPWSTEVGVTSTNTTANNGKWTHYTTVITPTSVTGYINGKKIGTVNKTRTTRDFGTRLNAYIGRSNYLNDHTFAGSFQDLRIYGEALDDTNIGNVYEESVSQLSLQQDKENLTLGDTSAVVGNLTLPATGSNGSSISWQSSNESIISNTGVITLSDEEQTAKLTATLEINGYKATKEFTITLVSLANVTETIGNKLYIPYVLTEDDELPTTSGVASISWESSDRSVIDKNGTIHSPSEGMKEVSLTATISYKDQQTKKEFQVKVIESSATYILSYHRAGGSVVTDAMHMGYSEDGENYTALNNNTGVLFANADFNAGSAKEGLTKKLVNPYTFRMKDGTFGVIATRSTKGGSQSEAEKSSILLFKSEDLISYEEVGLVSLNTNETVVKPIAEYDSSSDVYRIEWKTSNGKSYFNTTQDFMTVSEPKEGAKIRINEVNTNIAHSFPSNRIVVTKAEAKVITKKLAKVTNTSVSNIEVYVENNQEFTFDDLKNMKVTASYSDGSTAEKFVNWNEEQFNQIDFSGSGTYSVSGTVKQTNYPKEMIKGYADPNVIKYNGKYYLIATSESGFNYLDVREADTILGLKDAPVNRIFNRNPSGELSGSLWAPEFHIINGDLYVFFAGGSPHWYTVQSYVMKLKDGGNPISPSDWEAPKRVLKKDGEFLSTSGLTYDMTYFEHKNEHYVIYNYGGPAGTPDEISTLLIAKINPEEPWKLTTDPVVINKPNFGWERLTTEVVEGSFILKHGDKVFLTYSASGVDTTYSIGMLTANEDSDLLNPASWTKNSYPLLNSESVPGEYGPGHNSYTLDEDGNLVNIYHTMPAGGGQRNVSARIVHWAADGTPVLDMIPEREILPKNRTVTATIIVGEPEQKDTESPVGHFSLNAGAEYTNERTVTLSLEATDDSSGVHQVRYSTDGKEWTEWEAYATSKELKLPSEDGEKIVFVEFKDQAGNISETYQEKIILDTTAPVIQLTGHQDSYLIDSSITITCKIMDELSGIGSKECPNVEGPAYKFEVGVNKFTASATDKAGNTTEVEFQFTVTADFDSLSRLTEAFVTKQGVVDSLMKKLQAAKASAAKGNTKALNGQLNAYKHQLHAQSGKAISEQDSNLLRSFADLLNK</sequence>
<gene>
    <name evidence="8" type="ORF">I7822_20625</name>
</gene>
<dbReference type="InterPro" id="IPR046780">
    <property type="entry name" value="aBig_2"/>
</dbReference>
<accession>A0ABS3N7L1</accession>
<organism evidence="8 9">
    <name type="scientific">Metabacillus bambusae</name>
    <dbReference type="NCBI Taxonomy" id="2795218"/>
    <lineage>
        <taxon>Bacteria</taxon>
        <taxon>Bacillati</taxon>
        <taxon>Bacillota</taxon>
        <taxon>Bacilli</taxon>
        <taxon>Bacillales</taxon>
        <taxon>Bacillaceae</taxon>
        <taxon>Metabacillus</taxon>
    </lineage>
</organism>
<dbReference type="CDD" id="cd18818">
    <property type="entry name" value="GH43_GbtXyl43B-like"/>
    <property type="match status" value="1"/>
</dbReference>
<comment type="similarity">
    <text evidence="1">Belongs to the glycosyl hydrolase 43 family.</text>
</comment>
<dbReference type="PANTHER" id="PTHR43817:SF1">
    <property type="entry name" value="HYDROLASE, FAMILY 43, PUTATIVE (AFU_ORTHOLOGUE AFUA_3G01660)-RELATED"/>
    <property type="match status" value="1"/>
</dbReference>
<dbReference type="SUPFAM" id="SSF75005">
    <property type="entry name" value="Arabinanase/levansucrase/invertase"/>
    <property type="match status" value="1"/>
</dbReference>
<dbReference type="InterPro" id="IPR023296">
    <property type="entry name" value="Glyco_hydro_beta-prop_sf"/>
</dbReference>
<evidence type="ECO:0000313" key="9">
    <source>
        <dbReference type="Proteomes" id="UP000663981"/>
    </source>
</evidence>
<evidence type="ECO:0000256" key="1">
    <source>
        <dbReference type="ARBA" id="ARBA00009865"/>
    </source>
</evidence>
<dbReference type="RefSeq" id="WP_207980958.1">
    <property type="nucleotide sequence ID" value="NZ_JAGDEL010000019.1"/>
</dbReference>
<dbReference type="Pfam" id="PF04616">
    <property type="entry name" value="Glyco_hydro_43"/>
    <property type="match status" value="1"/>
</dbReference>
<keyword evidence="2 5" id="KW-0732">Signal</keyword>
<dbReference type="Gene3D" id="2.60.40.10">
    <property type="entry name" value="Immunoglobulins"/>
    <property type="match status" value="1"/>
</dbReference>
<evidence type="ECO:0000256" key="3">
    <source>
        <dbReference type="ARBA" id="ARBA00022801"/>
    </source>
</evidence>
<keyword evidence="9" id="KW-1185">Reference proteome</keyword>